<evidence type="ECO:0000313" key="5">
    <source>
        <dbReference type="Proteomes" id="UP000284842"/>
    </source>
</evidence>
<dbReference type="EMBL" id="NHTK01000645">
    <property type="protein sequence ID" value="PPR06465.1"/>
    <property type="molecule type" value="Genomic_DNA"/>
</dbReference>
<feature type="compositionally biased region" description="Basic and acidic residues" evidence="2">
    <location>
        <begin position="53"/>
        <end position="75"/>
    </location>
</feature>
<protein>
    <recommendedName>
        <fullName evidence="3">Nephrocystin 3-like N-terminal domain-containing protein</fullName>
    </recommendedName>
</protein>
<evidence type="ECO:0000256" key="2">
    <source>
        <dbReference type="SAM" id="MobiDB-lite"/>
    </source>
</evidence>
<dbReference type="InParanoid" id="A0A409YTV0"/>
<organism evidence="4 5">
    <name type="scientific">Panaeolus cyanescens</name>
    <dbReference type="NCBI Taxonomy" id="181874"/>
    <lineage>
        <taxon>Eukaryota</taxon>
        <taxon>Fungi</taxon>
        <taxon>Dikarya</taxon>
        <taxon>Basidiomycota</taxon>
        <taxon>Agaricomycotina</taxon>
        <taxon>Agaricomycetes</taxon>
        <taxon>Agaricomycetidae</taxon>
        <taxon>Agaricales</taxon>
        <taxon>Agaricineae</taxon>
        <taxon>Galeropsidaceae</taxon>
        <taxon>Panaeolus</taxon>
    </lineage>
</organism>
<gene>
    <name evidence="4" type="ORF">CVT24_002607</name>
</gene>
<evidence type="ECO:0000259" key="3">
    <source>
        <dbReference type="Pfam" id="PF24883"/>
    </source>
</evidence>
<accession>A0A409YTV0</accession>
<feature type="domain" description="Nephrocystin 3-like N-terminal" evidence="3">
    <location>
        <begin position="94"/>
        <end position="173"/>
    </location>
</feature>
<proteinExistence type="predicted"/>
<evidence type="ECO:0000313" key="4">
    <source>
        <dbReference type="EMBL" id="PPR06465.1"/>
    </source>
</evidence>
<feature type="region of interest" description="Disordered" evidence="2">
    <location>
        <begin position="50"/>
        <end position="75"/>
    </location>
</feature>
<dbReference type="AlphaFoldDB" id="A0A409YTV0"/>
<sequence length="607" mass="69952">MGDQLSPIHHGHDHNKVVVSNLLVTNHIQNMTQTGKPGLHVLADHTASGASYDSKERYDEPRCHPETRKSRTTPHYDDVISPLHLPTFHMIRPYVESFVDNNPSFFDLNLQKQLDGLIVRPLKESKRTSPLVLVIDGLDECQDSAIQLYILRSFVRIFSEIPLIPLRILVSCRPEPHILDYLKENQENRALTCLDLYNVSDSQADITLYVKCRFETIRLKRRIQSHWPEICDIHRLVGYCGGSFILASVVLDYLEGSSGDVEKRFRGVLMVISRKGHANPENPLAALDSMFWAWSRHDLESYVKALASVVHPKTLHTYHATFLDFLMDKTRSGDYFLDIDEVTIKYVRQYLKLSTEKPSSETRREFSARLFGPSYLYDTLSLKQLAQIIVTRGPRTYSNKSALDHPLLPDLQRFVLSCQYGDLWDLRDYKPGSESHASTPLCWDICDILCDPACDSIRDVCFRHLSSTLAKSLENPPARLIWEWSDLTWYCYGTPWRGPSRASPKQIATWICDMGWGYNVPLFNSQKADRLVRESGYNARMVFVGSLDKSSYVQCIRPHHGSGFVDLFRRNFNICIRYFGDENYLSYPEDCSKPGTRRWYAARFLYL</sequence>
<keyword evidence="5" id="KW-1185">Reference proteome</keyword>
<dbReference type="Proteomes" id="UP000284842">
    <property type="component" value="Unassembled WGS sequence"/>
</dbReference>
<dbReference type="InterPro" id="IPR056884">
    <property type="entry name" value="NPHP3-like_N"/>
</dbReference>
<reference evidence="4 5" key="1">
    <citation type="journal article" date="2018" name="Evol. Lett.">
        <title>Horizontal gene cluster transfer increased hallucinogenic mushroom diversity.</title>
        <authorList>
            <person name="Reynolds H.T."/>
            <person name="Vijayakumar V."/>
            <person name="Gluck-Thaler E."/>
            <person name="Korotkin H.B."/>
            <person name="Matheny P.B."/>
            <person name="Slot J.C."/>
        </authorList>
    </citation>
    <scope>NUCLEOTIDE SEQUENCE [LARGE SCALE GENOMIC DNA]</scope>
    <source>
        <strain evidence="4 5">2629</strain>
    </source>
</reference>
<evidence type="ECO:0000256" key="1">
    <source>
        <dbReference type="ARBA" id="ARBA00022737"/>
    </source>
</evidence>
<comment type="caution">
    <text evidence="4">The sequence shown here is derived from an EMBL/GenBank/DDBJ whole genome shotgun (WGS) entry which is preliminary data.</text>
</comment>
<dbReference type="Pfam" id="PF24883">
    <property type="entry name" value="NPHP3_N"/>
    <property type="match status" value="1"/>
</dbReference>
<keyword evidence="1" id="KW-0677">Repeat</keyword>
<dbReference type="OrthoDB" id="4760524at2759"/>
<name>A0A409YTV0_9AGAR</name>